<keyword evidence="7" id="KW-0472">Membrane</keyword>
<feature type="compositionally biased region" description="Polar residues" evidence="6">
    <location>
        <begin position="1"/>
        <end position="21"/>
    </location>
</feature>
<sequence length="627" mass="72712">MSPNLERFQQSSKFSEYSQDTNVKEQEECGNSSTDNSSNCDTTRINDRIINSRKSIILVYMFLLIILLLVLPQCLISVNVPIITLPTQLIVEDATQSDINLHDYRTDQTYSSAVTQHMITQKYSTSKLIGYSSLLQSKHLKDDTTCGDLSYHPIIEHSENKPILRDNLKSIRRELLQRSNHWLTKELRDKRDRYFSEDEIIRKQWFQFGGSSVWLEKEQCYLVFSRIVYSRLGRRNRPHVSLVRGQVFDKDWNEIIGKKIPYLDVKNVDIQQLSDIDDTILSRYYVTYPTVFDIPFGIDGDWNGPEDPHIILRKTNTTEEPIIFLNMFDTVEGKRRMFSFMPHRRIDSLIKLQIPKKILKKQEKNWSPFFHPSDLIGNVVSRGFVHFIYTFSPLDIIKCSLDDGICNIESSNKQYADRFDIIRGGSQFLSVPSSKIPGSIGKNIWVGFPKIHMSNCGCGEFFYRPMLVILSEIDSQYQIDLMLPIIDFNIDVLSWDMETTECKETNIMSPNSIIHWNIVSETQEGLYDDYMSLTISEADYLTKHITIKGIMNLVTGLYANQIQPGNNTKMEKLSISCSVDEAELQCSNYGHIHPKLKNPLMRFRSDTNIMKQSNYRLTQSEIDYQGE</sequence>
<keyword evidence="7" id="KW-1133">Transmembrane helix</keyword>
<dbReference type="InterPro" id="IPR021988">
    <property type="entry name" value="BMT1"/>
</dbReference>
<dbReference type="GO" id="GO:0016020">
    <property type="term" value="C:membrane"/>
    <property type="evidence" value="ECO:0007669"/>
    <property type="project" value="UniProtKB-SubCell"/>
</dbReference>
<evidence type="ECO:0000256" key="3">
    <source>
        <dbReference type="ARBA" id="ARBA00022676"/>
    </source>
</evidence>
<feature type="region of interest" description="Disordered" evidence="6">
    <location>
        <begin position="1"/>
        <end position="43"/>
    </location>
</feature>
<feature type="compositionally biased region" description="Low complexity" evidence="6">
    <location>
        <begin position="31"/>
        <end position="43"/>
    </location>
</feature>
<accession>A0A9P7BBV0</accession>
<evidence type="ECO:0000256" key="2">
    <source>
        <dbReference type="ARBA" id="ARBA00009486"/>
    </source>
</evidence>
<reference evidence="8 9" key="1">
    <citation type="submission" date="2020-11" db="EMBL/GenBank/DDBJ databases">
        <title>Kefir isolates.</title>
        <authorList>
            <person name="Marcisauskas S."/>
            <person name="Kim Y."/>
            <person name="Blasche S."/>
        </authorList>
    </citation>
    <scope>NUCLEOTIDE SEQUENCE [LARGE SCALE GENOMIC DNA]</scope>
    <source>
        <strain evidence="8 9">OG2</strain>
    </source>
</reference>
<keyword evidence="4" id="KW-0735">Signal-anchor</keyword>
<evidence type="ECO:0008006" key="10">
    <source>
        <dbReference type="Google" id="ProtNLM"/>
    </source>
</evidence>
<comment type="caution">
    <text evidence="8">The sequence shown here is derived from an EMBL/GenBank/DDBJ whole genome shotgun (WGS) entry which is preliminary data.</text>
</comment>
<evidence type="ECO:0000256" key="4">
    <source>
        <dbReference type="ARBA" id="ARBA00022968"/>
    </source>
</evidence>
<organism evidence="8 9">
    <name type="scientific">Maudiozyma exigua</name>
    <name type="common">Yeast</name>
    <name type="synonym">Kazachstania exigua</name>
    <dbReference type="NCBI Taxonomy" id="34358"/>
    <lineage>
        <taxon>Eukaryota</taxon>
        <taxon>Fungi</taxon>
        <taxon>Dikarya</taxon>
        <taxon>Ascomycota</taxon>
        <taxon>Saccharomycotina</taxon>
        <taxon>Saccharomycetes</taxon>
        <taxon>Saccharomycetales</taxon>
        <taxon>Saccharomycetaceae</taxon>
        <taxon>Maudiozyma</taxon>
    </lineage>
</organism>
<evidence type="ECO:0000256" key="1">
    <source>
        <dbReference type="ARBA" id="ARBA00004606"/>
    </source>
</evidence>
<proteinExistence type="inferred from homology"/>
<dbReference type="Pfam" id="PF12141">
    <property type="entry name" value="BMT"/>
    <property type="match status" value="2"/>
</dbReference>
<evidence type="ECO:0000313" key="9">
    <source>
        <dbReference type="Proteomes" id="UP000750334"/>
    </source>
</evidence>
<dbReference type="GO" id="GO:0000030">
    <property type="term" value="F:mannosyltransferase activity"/>
    <property type="evidence" value="ECO:0007669"/>
    <property type="project" value="InterPro"/>
</dbReference>
<dbReference type="Proteomes" id="UP000750334">
    <property type="component" value="Unassembled WGS sequence"/>
</dbReference>
<keyword evidence="5" id="KW-0961">Cell wall biogenesis/degradation</keyword>
<dbReference type="GO" id="GO:0071555">
    <property type="term" value="P:cell wall organization"/>
    <property type="evidence" value="ECO:0007669"/>
    <property type="project" value="UniProtKB-KW"/>
</dbReference>
<evidence type="ECO:0000313" key="8">
    <source>
        <dbReference type="EMBL" id="KAG0669092.1"/>
    </source>
</evidence>
<dbReference type="EMBL" id="PUHR01000050">
    <property type="protein sequence ID" value="KAG0669092.1"/>
    <property type="molecule type" value="Genomic_DNA"/>
</dbReference>
<keyword evidence="7" id="KW-0812">Transmembrane</keyword>
<keyword evidence="9" id="KW-1185">Reference proteome</keyword>
<evidence type="ECO:0000256" key="5">
    <source>
        <dbReference type="ARBA" id="ARBA00023316"/>
    </source>
</evidence>
<comment type="subcellular location">
    <subcellularLocation>
        <location evidence="1">Membrane</location>
        <topology evidence="1">Single-pass type II membrane protein</topology>
    </subcellularLocation>
</comment>
<gene>
    <name evidence="8" type="ORF">C6P45_004164</name>
</gene>
<evidence type="ECO:0000256" key="7">
    <source>
        <dbReference type="SAM" id="Phobius"/>
    </source>
</evidence>
<dbReference type="AlphaFoldDB" id="A0A9P7BBV0"/>
<comment type="similarity">
    <text evidence="2">Belongs to the BMT family.</text>
</comment>
<protein>
    <recommendedName>
        <fullName evidence="10">Glycosyltransferase family 91 protein</fullName>
    </recommendedName>
</protein>
<keyword evidence="3" id="KW-0328">Glycosyltransferase</keyword>
<dbReference type="OrthoDB" id="3631276at2759"/>
<keyword evidence="3" id="KW-0808">Transferase</keyword>
<feature type="transmembrane region" description="Helical" evidence="7">
    <location>
        <begin position="57"/>
        <end position="78"/>
    </location>
</feature>
<name>A0A9P7BBV0_MAUEX</name>
<evidence type="ECO:0000256" key="6">
    <source>
        <dbReference type="SAM" id="MobiDB-lite"/>
    </source>
</evidence>